<dbReference type="OrthoDB" id="166803at2759"/>
<dbReference type="PANTHER" id="PTHR47549">
    <property type="entry name" value="GOLGI APPARATUS MEMBRANE PROTEIN TVP38-RELATED"/>
    <property type="match status" value="1"/>
</dbReference>
<comment type="similarity">
    <text evidence="3">Belongs to the TVP38/TMEM64 family.</text>
</comment>
<reference evidence="13" key="1">
    <citation type="submission" date="2020-05" db="EMBL/GenBank/DDBJ databases">
        <title>Mycena genomes resolve the evolution of fungal bioluminescence.</title>
        <authorList>
            <person name="Tsai I.J."/>
        </authorList>
    </citation>
    <scope>NUCLEOTIDE SEQUENCE</scope>
    <source>
        <strain evidence="13">110903Hualien_Pintung</strain>
    </source>
</reference>
<evidence type="ECO:0000313" key="13">
    <source>
        <dbReference type="EMBL" id="KAF7305538.1"/>
    </source>
</evidence>
<evidence type="ECO:0000256" key="4">
    <source>
        <dbReference type="ARBA" id="ARBA00013533"/>
    </source>
</evidence>
<dbReference type="EMBL" id="JACAZE010000010">
    <property type="protein sequence ID" value="KAF7305538.1"/>
    <property type="molecule type" value="Genomic_DNA"/>
</dbReference>
<feature type="compositionally biased region" description="Pro residues" evidence="10">
    <location>
        <begin position="74"/>
        <end position="90"/>
    </location>
</feature>
<keyword evidence="6 11" id="KW-0812">Transmembrane</keyword>
<comment type="subcellular location">
    <subcellularLocation>
        <location evidence="2">Golgi apparatus membrane</location>
        <topology evidence="2">Multi-pass membrane protein</topology>
    </subcellularLocation>
</comment>
<dbReference type="PANTHER" id="PTHR47549:SF2">
    <property type="entry name" value="GOLGI APPARATUS MEMBRANE PROTEIN TVP38"/>
    <property type="match status" value="1"/>
</dbReference>
<feature type="compositionally biased region" description="Polar residues" evidence="10">
    <location>
        <begin position="49"/>
        <end position="68"/>
    </location>
</feature>
<organism evidence="13 14">
    <name type="scientific">Mycena chlorophos</name>
    <name type="common">Agaric fungus</name>
    <name type="synonym">Agaricus chlorophos</name>
    <dbReference type="NCBI Taxonomy" id="658473"/>
    <lineage>
        <taxon>Eukaryota</taxon>
        <taxon>Fungi</taxon>
        <taxon>Dikarya</taxon>
        <taxon>Basidiomycota</taxon>
        <taxon>Agaricomycotina</taxon>
        <taxon>Agaricomycetes</taxon>
        <taxon>Agaricomycetidae</taxon>
        <taxon>Agaricales</taxon>
        <taxon>Marasmiineae</taxon>
        <taxon>Mycenaceae</taxon>
        <taxon>Mycena</taxon>
    </lineage>
</organism>
<sequence>MSGPYLSPAPERNYAYMPTHNRGDPSIGESISMLHEEDEDDQPQGYSRDPSQTTLTAYDSRAGQSQATLYDPPRGYPPDYPAAPRTPSPTPSEVHMLNGTKAPKTTKQIIIKYTIIAVLVALTVVISVEQNNIVNGLKPVTNFLKGHPYGPIIIILIFVIISFPPLFGQEIVSILVGVTWSLPIAFVIVSAGILLGEIANFFTFKYFFTARSQKMQDSTLSFALLAQVVREGGFLVAVIVRYSAIPSHFATVIFATCGMSFWTFLAAAVVSLPQSLVSVYIGYTMDHASKTGTLVNRIVLVISIIITIVALRYIQAQERKVAPEVIYQRRKARATKMLQTAYDPQATKSVESAV</sequence>
<name>A0A8H6W8H0_MYCCL</name>
<evidence type="ECO:0000256" key="8">
    <source>
        <dbReference type="ARBA" id="ARBA00023034"/>
    </source>
</evidence>
<evidence type="ECO:0000256" key="6">
    <source>
        <dbReference type="ARBA" id="ARBA00022692"/>
    </source>
</evidence>
<feature type="domain" description="VTT" evidence="12">
    <location>
        <begin position="169"/>
        <end position="283"/>
    </location>
</feature>
<keyword evidence="7 11" id="KW-1133">Transmembrane helix</keyword>
<dbReference type="Pfam" id="PF09335">
    <property type="entry name" value="VTT_dom"/>
    <property type="match status" value="1"/>
</dbReference>
<evidence type="ECO:0000256" key="5">
    <source>
        <dbReference type="ARBA" id="ARBA00020673"/>
    </source>
</evidence>
<feature type="transmembrane region" description="Helical" evidence="11">
    <location>
        <begin position="219"/>
        <end position="240"/>
    </location>
</feature>
<accession>A0A8H6W8H0</accession>
<evidence type="ECO:0000256" key="9">
    <source>
        <dbReference type="ARBA" id="ARBA00023136"/>
    </source>
</evidence>
<dbReference type="Proteomes" id="UP000613580">
    <property type="component" value="Unassembled WGS sequence"/>
</dbReference>
<evidence type="ECO:0000313" key="14">
    <source>
        <dbReference type="Proteomes" id="UP000613580"/>
    </source>
</evidence>
<evidence type="ECO:0000256" key="11">
    <source>
        <dbReference type="SAM" id="Phobius"/>
    </source>
</evidence>
<evidence type="ECO:0000256" key="1">
    <source>
        <dbReference type="ARBA" id="ARBA00002978"/>
    </source>
</evidence>
<comment type="caution">
    <text evidence="13">The sequence shown here is derived from an EMBL/GenBank/DDBJ whole genome shotgun (WGS) entry which is preliminary data.</text>
</comment>
<keyword evidence="9 11" id="KW-0472">Membrane</keyword>
<dbReference type="InterPro" id="IPR051076">
    <property type="entry name" value="Golgi_membrane_TVP38/TMEM64"/>
</dbReference>
<evidence type="ECO:0000256" key="2">
    <source>
        <dbReference type="ARBA" id="ARBA00004653"/>
    </source>
</evidence>
<dbReference type="InterPro" id="IPR032816">
    <property type="entry name" value="VTT_dom"/>
</dbReference>
<feature type="region of interest" description="Disordered" evidence="10">
    <location>
        <begin position="1"/>
        <end position="99"/>
    </location>
</feature>
<keyword evidence="8" id="KW-0333">Golgi apparatus</keyword>
<feature type="transmembrane region" description="Helical" evidence="11">
    <location>
        <begin position="252"/>
        <end position="274"/>
    </location>
</feature>
<keyword evidence="14" id="KW-1185">Reference proteome</keyword>
<dbReference type="GO" id="GO:0000139">
    <property type="term" value="C:Golgi membrane"/>
    <property type="evidence" value="ECO:0007669"/>
    <property type="project" value="UniProtKB-SubCell"/>
</dbReference>
<feature type="transmembrane region" description="Helical" evidence="11">
    <location>
        <begin position="148"/>
        <end position="167"/>
    </location>
</feature>
<evidence type="ECO:0000256" key="3">
    <source>
        <dbReference type="ARBA" id="ARBA00008640"/>
    </source>
</evidence>
<evidence type="ECO:0000256" key="10">
    <source>
        <dbReference type="SAM" id="MobiDB-lite"/>
    </source>
</evidence>
<proteinExistence type="inferred from homology"/>
<protein>
    <recommendedName>
        <fullName evidence="4">Golgi apparatus membrane protein TVP38</fullName>
    </recommendedName>
    <alternativeName>
        <fullName evidence="5">Golgi apparatus membrane protein tvp38</fullName>
    </alternativeName>
</protein>
<feature type="transmembrane region" description="Helical" evidence="11">
    <location>
        <begin position="294"/>
        <end position="314"/>
    </location>
</feature>
<gene>
    <name evidence="13" type="ORF">HMN09_00806700</name>
</gene>
<feature type="transmembrane region" description="Helical" evidence="11">
    <location>
        <begin position="174"/>
        <end position="199"/>
    </location>
</feature>
<comment type="function">
    <text evidence="1">Golgi membrane protein involved in vesicular trafficking and spindle migration.</text>
</comment>
<evidence type="ECO:0000256" key="7">
    <source>
        <dbReference type="ARBA" id="ARBA00022989"/>
    </source>
</evidence>
<evidence type="ECO:0000259" key="12">
    <source>
        <dbReference type="Pfam" id="PF09335"/>
    </source>
</evidence>
<dbReference type="AlphaFoldDB" id="A0A8H6W8H0"/>
<feature type="transmembrane region" description="Helical" evidence="11">
    <location>
        <begin position="110"/>
        <end position="128"/>
    </location>
</feature>